<keyword evidence="2" id="KW-1185">Reference proteome</keyword>
<gene>
    <name evidence="1" type="ORF">OCU04_000087</name>
</gene>
<dbReference type="SUPFAM" id="SSF53187">
    <property type="entry name" value="Zn-dependent exopeptidases"/>
    <property type="match status" value="1"/>
</dbReference>
<reference evidence="1" key="1">
    <citation type="submission" date="2022-11" db="EMBL/GenBank/DDBJ databases">
        <title>Genome Resource of Sclerotinia nivalis Strain SnTB1, a Plant Pathogen Isolated from American Ginseng.</title>
        <authorList>
            <person name="Fan S."/>
        </authorList>
    </citation>
    <scope>NUCLEOTIDE SEQUENCE</scope>
    <source>
        <strain evidence="1">SnTB1</strain>
    </source>
</reference>
<organism evidence="1 2">
    <name type="scientific">Sclerotinia nivalis</name>
    <dbReference type="NCBI Taxonomy" id="352851"/>
    <lineage>
        <taxon>Eukaryota</taxon>
        <taxon>Fungi</taxon>
        <taxon>Dikarya</taxon>
        <taxon>Ascomycota</taxon>
        <taxon>Pezizomycotina</taxon>
        <taxon>Leotiomycetes</taxon>
        <taxon>Helotiales</taxon>
        <taxon>Sclerotiniaceae</taxon>
        <taxon>Sclerotinia</taxon>
    </lineage>
</organism>
<dbReference type="EMBL" id="JAPEIS010000001">
    <property type="protein sequence ID" value="KAJ8069654.1"/>
    <property type="molecule type" value="Genomic_DNA"/>
</dbReference>
<evidence type="ECO:0008006" key="3">
    <source>
        <dbReference type="Google" id="ProtNLM"/>
    </source>
</evidence>
<dbReference type="InterPro" id="IPR017439">
    <property type="entry name" value="Amidohydrolase"/>
</dbReference>
<protein>
    <recommendedName>
        <fullName evidence="3">Amidohydrolase</fullName>
    </recommendedName>
</protein>
<proteinExistence type="predicted"/>
<accession>A0A9X0AW14</accession>
<evidence type="ECO:0000313" key="1">
    <source>
        <dbReference type="EMBL" id="KAJ8069654.1"/>
    </source>
</evidence>
<dbReference type="OrthoDB" id="6119954at2759"/>
<dbReference type="AlphaFoldDB" id="A0A9X0AW14"/>
<dbReference type="Gene3D" id="3.40.630.10">
    <property type="entry name" value="Zn peptidases"/>
    <property type="match status" value="1"/>
</dbReference>
<dbReference type="PANTHER" id="PTHR11014">
    <property type="entry name" value="PEPTIDASE M20 FAMILY MEMBER"/>
    <property type="match status" value="1"/>
</dbReference>
<evidence type="ECO:0000313" key="2">
    <source>
        <dbReference type="Proteomes" id="UP001152300"/>
    </source>
</evidence>
<dbReference type="GO" id="GO:0016787">
    <property type="term" value="F:hydrolase activity"/>
    <property type="evidence" value="ECO:0007669"/>
    <property type="project" value="InterPro"/>
</dbReference>
<dbReference type="Proteomes" id="UP001152300">
    <property type="component" value="Unassembled WGS sequence"/>
</dbReference>
<comment type="caution">
    <text evidence="1">The sequence shown here is derived from an EMBL/GenBank/DDBJ whole genome shotgun (WGS) entry which is preliminary data.</text>
</comment>
<name>A0A9X0AW14_9HELO</name>
<dbReference type="PANTHER" id="PTHR11014:SF63">
    <property type="entry name" value="METALLOPEPTIDASE, PUTATIVE (AFU_ORTHOLOGUE AFUA_6G09600)-RELATED"/>
    <property type="match status" value="1"/>
</dbReference>
<sequence length="109" mass="11959">MANINDNSSTDLTSVIRQYQPNLTVYEDFYRDVHQHPELSGMESRTAAVVASHLEALDFTVHLNIGGHGVVGLLENGPGKILLIRAELDALPTLEQTGLPYASKKEMVD</sequence>